<dbReference type="EMBL" id="CP060204">
    <property type="protein sequence ID" value="QNH54293.1"/>
    <property type="molecule type" value="Genomic_DNA"/>
</dbReference>
<accession>A0A7G7VJK0</accession>
<keyword evidence="2" id="KW-1133">Transmembrane helix</keyword>
<keyword evidence="3" id="KW-0132">Cell division</keyword>
<reference evidence="3 4" key="1">
    <citation type="submission" date="2020-07" db="EMBL/GenBank/DDBJ databases">
        <title>Complete genome and description of Selenomonas timonensis sp. nov., a new bacterium isolated from a gingivitis subject.</title>
        <authorList>
            <person name="Antezack A."/>
        </authorList>
    </citation>
    <scope>NUCLEOTIDE SEQUENCE [LARGE SCALE GENOMIC DNA]</scope>
    <source>
        <strain evidence="3 4">Marseille-Q3039</strain>
    </source>
</reference>
<evidence type="ECO:0000256" key="2">
    <source>
        <dbReference type="SAM" id="Phobius"/>
    </source>
</evidence>
<organism evidence="3 4">
    <name type="scientific">Selenomonas timonae</name>
    <dbReference type="NCBI Taxonomy" id="2754044"/>
    <lineage>
        <taxon>Bacteria</taxon>
        <taxon>Bacillati</taxon>
        <taxon>Bacillota</taxon>
        <taxon>Negativicutes</taxon>
        <taxon>Selenomonadales</taxon>
        <taxon>Selenomonadaceae</taxon>
        <taxon>Selenomonas</taxon>
    </lineage>
</organism>
<feature type="coiled-coil region" evidence="1">
    <location>
        <begin position="42"/>
        <end position="69"/>
    </location>
</feature>
<keyword evidence="1" id="KW-0175">Coiled coil</keyword>
<dbReference type="GO" id="GO:0051301">
    <property type="term" value="P:cell division"/>
    <property type="evidence" value="ECO:0007669"/>
    <property type="project" value="UniProtKB-KW"/>
</dbReference>
<protein>
    <submittedName>
        <fullName evidence="3">Cell division protein FtsL</fullName>
    </submittedName>
</protein>
<keyword evidence="4" id="KW-1185">Reference proteome</keyword>
<evidence type="ECO:0000256" key="1">
    <source>
        <dbReference type="SAM" id="Coils"/>
    </source>
</evidence>
<keyword evidence="3" id="KW-0131">Cell cycle</keyword>
<dbReference type="KEGG" id="stim:H1B31_10705"/>
<sequence length="99" mass="11540">MARRRTHRRPRWFMIALLLILAYFGSMIVSQGFYLSHVYEDQRLATERLTAAQEENDRLRAEKERLGELPYIEKLAREELGMTGAGELPYAPGKRSNNN</sequence>
<dbReference type="Proteomes" id="UP000515480">
    <property type="component" value="Chromosome"/>
</dbReference>
<dbReference type="InterPro" id="IPR007060">
    <property type="entry name" value="FtsL/DivIC"/>
</dbReference>
<dbReference type="Pfam" id="PF04977">
    <property type="entry name" value="DivIC"/>
    <property type="match status" value="1"/>
</dbReference>
<gene>
    <name evidence="3" type="ORF">H1B31_10705</name>
</gene>
<proteinExistence type="predicted"/>
<evidence type="ECO:0000313" key="4">
    <source>
        <dbReference type="Proteomes" id="UP000515480"/>
    </source>
</evidence>
<name>A0A7G7VJK0_9FIRM</name>
<keyword evidence="2" id="KW-0472">Membrane</keyword>
<dbReference type="AlphaFoldDB" id="A0A7G7VJK0"/>
<keyword evidence="2" id="KW-0812">Transmembrane</keyword>
<evidence type="ECO:0000313" key="3">
    <source>
        <dbReference type="EMBL" id="QNH54293.1"/>
    </source>
</evidence>
<feature type="transmembrane region" description="Helical" evidence="2">
    <location>
        <begin position="12"/>
        <end position="34"/>
    </location>
</feature>